<protein>
    <submittedName>
        <fullName evidence="3">Zonadhesin</fullName>
    </submittedName>
</protein>
<dbReference type="GO" id="GO:0043622">
    <property type="term" value="P:cortical microtubule organization"/>
    <property type="evidence" value="ECO:0007669"/>
    <property type="project" value="TreeGrafter"/>
</dbReference>
<dbReference type="Proteomes" id="UP000087171">
    <property type="component" value="Chromosome Ca5"/>
</dbReference>
<feature type="compositionally biased region" description="Polar residues" evidence="1">
    <location>
        <begin position="430"/>
        <end position="452"/>
    </location>
</feature>
<evidence type="ECO:0000313" key="3">
    <source>
        <dbReference type="RefSeq" id="XP_004500676.1"/>
    </source>
</evidence>
<dbReference type="eggNOG" id="ENOG502QU51">
    <property type="taxonomic scope" value="Eukaryota"/>
</dbReference>
<dbReference type="AlphaFoldDB" id="A0A1S2Y8U0"/>
<name>A0A1S2Y8U0_CICAR</name>
<gene>
    <name evidence="3" type="primary">LOC101508238</name>
</gene>
<dbReference type="OrthoDB" id="1929779at2759"/>
<sequence>MNRSFRAQELQMQAALKQREQQFGGLTASLTTEKDEELALFLEMRKREKERNDLLLHTSEEFDAALGSNPGNSPLFNISSSMPAAPVRKSGADDFLNSENNKNDYDWLLTPPGTPLFPSLEMETRKTVMSQLGTPTARPTALKSRLANHQSEPAGRTSLASRQPTSSPILSSSSGVTRRPSSSGGPGSRPATPTGRPSLSTASKSLRSSTPTRSSIPSTRTMVTASKNTMSTTKPIMVSTTKPSTSSMKTAAPAAKPATQSRSTTPLSRSTARSSTPTSRPTLPPSRSTSRASTPTRRPSMPSNELNISSSSVKISSSTKPATVASRQPTPVKARQPAPVTARQPAPVTARQQAPVTSRQQQVPSRGTSPTARSRPWKPSEMPGFSLDAPPNLRTTLPDRPLSASRGRPGAPSSRSSSVEPSSSGRPKRQSCSPSRGRSSNGTVHLSGNSMPAVNRGRSKVNDNVSPVLMGTKMVERVINMRKLAPPMMDNKNSPRSNLSGKSSSSPDSTGFGRTLSKKSLDMAIRHMDIRRTIPGNLRPLMTNIPASSMYSVRSGSQRGRTISVSGSPHATSSNASSEMSVNQNGICLDSSEIDDEIGSERYGQSPASVRGR</sequence>
<evidence type="ECO:0000313" key="2">
    <source>
        <dbReference type="Proteomes" id="UP000087171"/>
    </source>
</evidence>
<dbReference type="GO" id="GO:0055028">
    <property type="term" value="C:cortical microtubule"/>
    <property type="evidence" value="ECO:0007669"/>
    <property type="project" value="TreeGrafter"/>
</dbReference>
<dbReference type="PANTHER" id="PTHR31949:SF20">
    <property type="entry name" value="OS01G0141900 PROTEIN"/>
    <property type="match status" value="1"/>
</dbReference>
<dbReference type="STRING" id="3827.A0A1S2Y8U0"/>
<feature type="compositionally biased region" description="Low complexity" evidence="1">
    <location>
        <begin position="239"/>
        <end position="318"/>
    </location>
</feature>
<evidence type="ECO:0000256" key="1">
    <source>
        <dbReference type="SAM" id="MobiDB-lite"/>
    </source>
</evidence>
<accession>A0A1S2Y8U0</accession>
<dbReference type="PaxDb" id="3827-XP_004500676.1"/>
<dbReference type="PANTHER" id="PTHR31949">
    <property type="entry name" value="GASTRIC MUCIN-LIKE PROTEIN"/>
    <property type="match status" value="1"/>
</dbReference>
<proteinExistence type="predicted"/>
<feature type="compositionally biased region" description="Low complexity" evidence="1">
    <location>
        <begin position="403"/>
        <end position="425"/>
    </location>
</feature>
<feature type="region of interest" description="Disordered" evidence="1">
    <location>
        <begin position="553"/>
        <end position="613"/>
    </location>
</feature>
<feature type="region of interest" description="Disordered" evidence="1">
    <location>
        <begin position="128"/>
        <end position="468"/>
    </location>
</feature>
<feature type="compositionally biased region" description="Polar residues" evidence="1">
    <location>
        <begin position="553"/>
        <end position="586"/>
    </location>
</feature>
<reference evidence="2" key="1">
    <citation type="journal article" date="2013" name="Nat. Biotechnol.">
        <title>Draft genome sequence of chickpea (Cicer arietinum) provides a resource for trait improvement.</title>
        <authorList>
            <person name="Varshney R.K."/>
            <person name="Song C."/>
            <person name="Saxena R.K."/>
            <person name="Azam S."/>
            <person name="Yu S."/>
            <person name="Sharpe A.G."/>
            <person name="Cannon S."/>
            <person name="Baek J."/>
            <person name="Rosen B.D."/>
            <person name="Tar'an B."/>
            <person name="Millan T."/>
            <person name="Zhang X."/>
            <person name="Ramsay L.D."/>
            <person name="Iwata A."/>
            <person name="Wang Y."/>
            <person name="Nelson W."/>
            <person name="Farmer A.D."/>
            <person name="Gaur P.M."/>
            <person name="Soderlund C."/>
            <person name="Penmetsa R.V."/>
            <person name="Xu C."/>
            <person name="Bharti A.K."/>
            <person name="He W."/>
            <person name="Winter P."/>
            <person name="Zhao S."/>
            <person name="Hane J.K."/>
            <person name="Carrasquilla-Garcia N."/>
            <person name="Condie J.A."/>
            <person name="Upadhyaya H.D."/>
            <person name="Luo M.C."/>
            <person name="Thudi M."/>
            <person name="Gowda C.L."/>
            <person name="Singh N.P."/>
            <person name="Lichtenzveig J."/>
            <person name="Gali K.K."/>
            <person name="Rubio J."/>
            <person name="Nadarajan N."/>
            <person name="Dolezel J."/>
            <person name="Bansal K.C."/>
            <person name="Xu X."/>
            <person name="Edwards D."/>
            <person name="Zhang G."/>
            <person name="Kahl G."/>
            <person name="Gil J."/>
            <person name="Singh K.B."/>
            <person name="Datta S.K."/>
            <person name="Jackson S.A."/>
            <person name="Wang J."/>
            <person name="Cook D.R."/>
        </authorList>
    </citation>
    <scope>NUCLEOTIDE SEQUENCE [LARGE SCALE GENOMIC DNA]</scope>
    <source>
        <strain evidence="2">cv. CDC Frontier</strain>
    </source>
</reference>
<organism evidence="2 3">
    <name type="scientific">Cicer arietinum</name>
    <name type="common">Chickpea</name>
    <name type="synonym">Garbanzo</name>
    <dbReference type="NCBI Taxonomy" id="3827"/>
    <lineage>
        <taxon>Eukaryota</taxon>
        <taxon>Viridiplantae</taxon>
        <taxon>Streptophyta</taxon>
        <taxon>Embryophyta</taxon>
        <taxon>Tracheophyta</taxon>
        <taxon>Spermatophyta</taxon>
        <taxon>Magnoliopsida</taxon>
        <taxon>eudicotyledons</taxon>
        <taxon>Gunneridae</taxon>
        <taxon>Pentapetalae</taxon>
        <taxon>rosids</taxon>
        <taxon>fabids</taxon>
        <taxon>Fabales</taxon>
        <taxon>Fabaceae</taxon>
        <taxon>Papilionoideae</taxon>
        <taxon>50 kb inversion clade</taxon>
        <taxon>NPAAA clade</taxon>
        <taxon>Hologalegina</taxon>
        <taxon>IRL clade</taxon>
        <taxon>Cicereae</taxon>
        <taxon>Cicer</taxon>
    </lineage>
</organism>
<dbReference type="RefSeq" id="XP_004500676.1">
    <property type="nucleotide sequence ID" value="XM_004500619.3"/>
</dbReference>
<feature type="compositionally biased region" description="Polar residues" evidence="1">
    <location>
        <begin position="222"/>
        <end position="234"/>
    </location>
</feature>
<feature type="compositionally biased region" description="Low complexity" evidence="1">
    <location>
        <begin position="494"/>
        <end position="509"/>
    </location>
</feature>
<feature type="compositionally biased region" description="Polar residues" evidence="1">
    <location>
        <begin position="350"/>
        <end position="372"/>
    </location>
</feature>
<feature type="compositionally biased region" description="Low complexity" evidence="1">
    <location>
        <begin position="161"/>
        <end position="221"/>
    </location>
</feature>
<keyword evidence="2" id="KW-1185">Reference proteome</keyword>
<feature type="compositionally biased region" description="Polar residues" evidence="1">
    <location>
        <begin position="319"/>
        <end position="329"/>
    </location>
</feature>
<reference evidence="3" key="2">
    <citation type="submission" date="2025-08" db="UniProtKB">
        <authorList>
            <consortium name="RefSeq"/>
        </authorList>
    </citation>
    <scope>IDENTIFICATION</scope>
    <source>
        <tissue evidence="3">Etiolated seedlings</tissue>
    </source>
</reference>
<dbReference type="GeneID" id="101508238"/>
<feature type="region of interest" description="Disordered" evidence="1">
    <location>
        <begin position="485"/>
        <end position="518"/>
    </location>
</feature>
<dbReference type="KEGG" id="cam:101508238"/>